<name>A0A1T4YZ60_9ACTN</name>
<keyword evidence="2" id="KW-0808">Transferase</keyword>
<organism evidence="2 3">
    <name type="scientific">Aeromicrobium choanae</name>
    <dbReference type="NCBI Taxonomy" id="1736691"/>
    <lineage>
        <taxon>Bacteria</taxon>
        <taxon>Bacillati</taxon>
        <taxon>Actinomycetota</taxon>
        <taxon>Actinomycetes</taxon>
        <taxon>Propionibacteriales</taxon>
        <taxon>Nocardioidaceae</taxon>
        <taxon>Aeromicrobium</taxon>
    </lineage>
</organism>
<dbReference type="Proteomes" id="UP000191040">
    <property type="component" value="Chromosome I"/>
</dbReference>
<dbReference type="SUPFAM" id="SSF56112">
    <property type="entry name" value="Protein kinase-like (PK-like)"/>
    <property type="match status" value="1"/>
</dbReference>
<accession>A0A1T4YZ60</accession>
<dbReference type="InterPro" id="IPR011009">
    <property type="entry name" value="Kinase-like_dom_sf"/>
</dbReference>
<keyword evidence="3" id="KW-1185">Reference proteome</keyword>
<dbReference type="OrthoDB" id="101887at2"/>
<dbReference type="AlphaFoldDB" id="A0A1T4YZ60"/>
<protein>
    <submittedName>
        <fullName evidence="2">Phosphotransferase enzyme family protein</fullName>
    </submittedName>
</protein>
<reference evidence="3" key="1">
    <citation type="submission" date="2017-02" db="EMBL/GenBank/DDBJ databases">
        <authorList>
            <person name="Varghese N."/>
            <person name="Submissions S."/>
        </authorList>
    </citation>
    <scope>NUCLEOTIDE SEQUENCE [LARGE SCALE GENOMIC DNA]</scope>
    <source>
        <strain evidence="3">9H-4</strain>
    </source>
</reference>
<feature type="domain" description="Aminoglycoside phosphotransferase" evidence="1">
    <location>
        <begin position="69"/>
        <end position="237"/>
    </location>
</feature>
<proteinExistence type="predicted"/>
<dbReference type="Pfam" id="PF01636">
    <property type="entry name" value="APH"/>
    <property type="match status" value="1"/>
</dbReference>
<evidence type="ECO:0000313" key="3">
    <source>
        <dbReference type="Proteomes" id="UP000191040"/>
    </source>
</evidence>
<dbReference type="RefSeq" id="WP_078699558.1">
    <property type="nucleotide sequence ID" value="NZ_LT796768.1"/>
</dbReference>
<gene>
    <name evidence="2" type="ORF">SAMN06295964_1481</name>
</gene>
<evidence type="ECO:0000259" key="1">
    <source>
        <dbReference type="Pfam" id="PF01636"/>
    </source>
</evidence>
<sequence>MAQEPFSTQVATPQWRALAVEWLTAALADHAIAVTGEIEQPRIRPWSTQLVVPTDAGRIWFKAMCPAMAFEAPLQQAMARLAPGAVQEPLAVDGERGWMLTLDHGPTVGDQRTPTAQDWCRAVAQAARVQRALAGHRDELLATGLPDAGPETVVARFDRLLEIHEQPSVDHDGRVSPERIEELRARRSELVDACAVLAASTVPSTWQHGDLHPWNLHGTGDDIAFFDLGDGMWAHAVELLSVPYGVVTSQDAVAWEDVAPAWCEVWEVEPPEFELLWRASGFTHAVNRAVTWHRALLTATRDEMAEWGGAVEDHLTSMLDA</sequence>
<dbReference type="STRING" id="1736691.SAMN06295964_1481"/>
<dbReference type="EMBL" id="LT796768">
    <property type="protein sequence ID" value="SKB06913.1"/>
    <property type="molecule type" value="Genomic_DNA"/>
</dbReference>
<dbReference type="InterPro" id="IPR002575">
    <property type="entry name" value="Aminoglycoside_PTrfase"/>
</dbReference>
<dbReference type="GO" id="GO:0016740">
    <property type="term" value="F:transferase activity"/>
    <property type="evidence" value="ECO:0007669"/>
    <property type="project" value="UniProtKB-KW"/>
</dbReference>
<evidence type="ECO:0000313" key="2">
    <source>
        <dbReference type="EMBL" id="SKB06913.1"/>
    </source>
</evidence>